<dbReference type="EMBL" id="JYDH01000004">
    <property type="protein sequence ID" value="KRY42342.1"/>
    <property type="molecule type" value="Genomic_DNA"/>
</dbReference>
<dbReference type="Proteomes" id="UP000054776">
    <property type="component" value="Unassembled WGS sequence"/>
</dbReference>
<protein>
    <submittedName>
        <fullName evidence="1">Uncharacterized protein</fullName>
    </submittedName>
</protein>
<dbReference type="STRING" id="6334.A0A0V1BZE6"/>
<sequence>MAWRRPPRRDTSRVSALKARSGLKTGILWTHCPKDRYRPLLQSHTTAYRISWVAYPPGLRVAKDTQYTSADMSRVPVLPNRFLSAASCQTRSRGCPGYTSSGVVASHRPDTSLHRRGRTDFSADSAYVFAIPCSLQHMGELLLEYGHQGLAQELAAQLVDNANRQWKNSVAAERPCYPGADLSCRRLPLSFQCSASLMVPLLARHDDDFLMAVGSQYSCLDHALRTLTRECVMLMASAPFRPEHIRYC</sequence>
<keyword evidence="2" id="KW-1185">Reference proteome</keyword>
<evidence type="ECO:0000313" key="1">
    <source>
        <dbReference type="EMBL" id="KRY42342.1"/>
    </source>
</evidence>
<evidence type="ECO:0000313" key="2">
    <source>
        <dbReference type="Proteomes" id="UP000054776"/>
    </source>
</evidence>
<dbReference type="AlphaFoldDB" id="A0A0V1BZE6"/>
<gene>
    <name evidence="1" type="ORF">T01_16149</name>
</gene>
<organism evidence="1 2">
    <name type="scientific">Trichinella spiralis</name>
    <name type="common">Trichina worm</name>
    <dbReference type="NCBI Taxonomy" id="6334"/>
    <lineage>
        <taxon>Eukaryota</taxon>
        <taxon>Metazoa</taxon>
        <taxon>Ecdysozoa</taxon>
        <taxon>Nematoda</taxon>
        <taxon>Enoplea</taxon>
        <taxon>Dorylaimia</taxon>
        <taxon>Trichinellida</taxon>
        <taxon>Trichinellidae</taxon>
        <taxon>Trichinella</taxon>
    </lineage>
</organism>
<comment type="caution">
    <text evidence="1">The sequence shown here is derived from an EMBL/GenBank/DDBJ whole genome shotgun (WGS) entry which is preliminary data.</text>
</comment>
<dbReference type="InParanoid" id="A0A0V1BZE6"/>
<proteinExistence type="predicted"/>
<reference evidence="1 2" key="1">
    <citation type="submission" date="2015-01" db="EMBL/GenBank/DDBJ databases">
        <title>Evolution of Trichinella species and genotypes.</title>
        <authorList>
            <person name="Korhonen P.K."/>
            <person name="Edoardo P."/>
            <person name="Giuseppe L.R."/>
            <person name="Gasser R.B."/>
        </authorList>
    </citation>
    <scope>NUCLEOTIDE SEQUENCE [LARGE SCALE GENOMIC DNA]</scope>
    <source>
        <strain evidence="1">ISS3</strain>
    </source>
</reference>
<name>A0A0V1BZE6_TRISP</name>
<accession>A0A0V1BZE6</accession>